<evidence type="ECO:0000313" key="3">
    <source>
        <dbReference type="EMBL" id="PWK21160.1"/>
    </source>
</evidence>
<feature type="transmembrane region" description="Helical" evidence="1">
    <location>
        <begin position="49"/>
        <end position="69"/>
    </location>
</feature>
<keyword evidence="1" id="KW-0812">Transmembrane</keyword>
<dbReference type="Proteomes" id="UP000651837">
    <property type="component" value="Unassembled WGS sequence"/>
</dbReference>
<accession>A0A316EDW1</accession>
<dbReference type="Proteomes" id="UP000245667">
    <property type="component" value="Unassembled WGS sequence"/>
</dbReference>
<gene>
    <name evidence="2" type="ORF">HZY62_18725</name>
    <name evidence="3" type="ORF">LX92_03961</name>
</gene>
<protein>
    <submittedName>
        <fullName evidence="3">Uncharacterized protein</fullName>
    </submittedName>
</protein>
<evidence type="ECO:0000313" key="4">
    <source>
        <dbReference type="Proteomes" id="UP000245667"/>
    </source>
</evidence>
<reference evidence="3 4" key="1">
    <citation type="submission" date="2018-05" db="EMBL/GenBank/DDBJ databases">
        <title>Genomic Encyclopedia of Archaeal and Bacterial Type Strains, Phase II (KMG-II): from individual species to whole genera.</title>
        <authorList>
            <person name="Goeker M."/>
        </authorList>
    </citation>
    <scope>NUCLEOTIDE SEQUENCE [LARGE SCALE GENOMIC DNA]</scope>
    <source>
        <strain evidence="3 4">DSM 23514</strain>
    </source>
</reference>
<dbReference type="Pfam" id="PF20587">
    <property type="entry name" value="DUF6789"/>
    <property type="match status" value="1"/>
</dbReference>
<feature type="transmembrane region" description="Helical" evidence="1">
    <location>
        <begin position="115"/>
        <end position="137"/>
    </location>
</feature>
<keyword evidence="1" id="KW-0472">Membrane</keyword>
<dbReference type="RefSeq" id="WP_146197876.1">
    <property type="nucleotide sequence ID" value="NZ_JACWLN010000012.1"/>
</dbReference>
<dbReference type="AlphaFoldDB" id="A0A316EDW1"/>
<feature type="transmembrane region" description="Helical" evidence="1">
    <location>
        <begin position="81"/>
        <end position="103"/>
    </location>
</feature>
<dbReference type="OrthoDB" id="9814048at2"/>
<reference evidence="2 5" key="2">
    <citation type="submission" date="2020-07" db="EMBL/GenBank/DDBJ databases">
        <title>The draft genome sequence of Maribacter polysiphoniae KCTC 22021.</title>
        <authorList>
            <person name="Mu L."/>
        </authorList>
    </citation>
    <scope>NUCLEOTIDE SEQUENCE [LARGE SCALE GENOMIC DNA]</scope>
    <source>
        <strain evidence="2 5">KCTC 22021</strain>
    </source>
</reference>
<comment type="caution">
    <text evidence="3">The sequence shown here is derived from an EMBL/GenBank/DDBJ whole genome shotgun (WGS) entry which is preliminary data.</text>
</comment>
<feature type="transmembrane region" description="Helical" evidence="1">
    <location>
        <begin position="9"/>
        <end position="29"/>
    </location>
</feature>
<dbReference type="InterPro" id="IPR046739">
    <property type="entry name" value="DUF6789"/>
</dbReference>
<keyword evidence="5" id="KW-1185">Reference proteome</keyword>
<dbReference type="EMBL" id="JACWLN010000012">
    <property type="protein sequence ID" value="MBD1262638.1"/>
    <property type="molecule type" value="Genomic_DNA"/>
</dbReference>
<organism evidence="3 4">
    <name type="scientific">Maribacter polysiphoniae</name>
    <dbReference type="NCBI Taxonomy" id="429344"/>
    <lineage>
        <taxon>Bacteria</taxon>
        <taxon>Pseudomonadati</taxon>
        <taxon>Bacteroidota</taxon>
        <taxon>Flavobacteriia</taxon>
        <taxon>Flavobacteriales</taxon>
        <taxon>Flavobacteriaceae</taxon>
        <taxon>Maribacter</taxon>
    </lineage>
</organism>
<proteinExistence type="predicted"/>
<keyword evidence="1" id="KW-1133">Transmembrane helix</keyword>
<evidence type="ECO:0000313" key="5">
    <source>
        <dbReference type="Proteomes" id="UP000651837"/>
    </source>
</evidence>
<sequence>MNTKITKSLVAGIAATVVMTIVMTIAPMMGMPKMSPPAMMAGMMGMPIVVGWIMHFIIGIIFAASYIYLFQPNVKIASKLFKGILFGIAIFIFAQIAMAIMGAMAGGMPEPEGSMIPMIIGGVMGHVIFGIVVALMAKEPKIA</sequence>
<name>A0A316EDW1_9FLAO</name>
<dbReference type="EMBL" id="QGGQ01000013">
    <property type="protein sequence ID" value="PWK21160.1"/>
    <property type="molecule type" value="Genomic_DNA"/>
</dbReference>
<evidence type="ECO:0000313" key="2">
    <source>
        <dbReference type="EMBL" id="MBD1262638.1"/>
    </source>
</evidence>
<evidence type="ECO:0000256" key="1">
    <source>
        <dbReference type="SAM" id="Phobius"/>
    </source>
</evidence>